<evidence type="ECO:0000256" key="5">
    <source>
        <dbReference type="ARBA" id="ARBA00035407"/>
    </source>
</evidence>
<dbReference type="Gene3D" id="3.30.230.10">
    <property type="match status" value="1"/>
</dbReference>
<dbReference type="InterPro" id="IPR020568">
    <property type="entry name" value="Ribosomal_Su5_D2-typ_SF"/>
</dbReference>
<keyword evidence="2 6" id="KW-0689">Ribosomal protein</keyword>
<dbReference type="InterPro" id="IPR000851">
    <property type="entry name" value="Ribosomal_uS5"/>
</dbReference>
<evidence type="ECO:0000256" key="4">
    <source>
        <dbReference type="ARBA" id="ARBA00035255"/>
    </source>
</evidence>
<evidence type="ECO:0000256" key="3">
    <source>
        <dbReference type="ARBA" id="ARBA00023274"/>
    </source>
</evidence>
<evidence type="ECO:0000259" key="9">
    <source>
        <dbReference type="PROSITE" id="PS50881"/>
    </source>
</evidence>
<evidence type="ECO:0000256" key="6">
    <source>
        <dbReference type="PROSITE-ProRule" id="PRU00268"/>
    </source>
</evidence>
<evidence type="ECO:0000256" key="8">
    <source>
        <dbReference type="SAM" id="MobiDB-lite"/>
    </source>
</evidence>
<feature type="compositionally biased region" description="Basic and acidic residues" evidence="8">
    <location>
        <begin position="1"/>
        <end position="22"/>
    </location>
</feature>
<dbReference type="InterPro" id="IPR005324">
    <property type="entry name" value="Ribosomal_uS5_C"/>
</dbReference>
<dbReference type="PANTHER" id="PTHR13718">
    <property type="entry name" value="RIBOSOMAL S SUBUNIT"/>
    <property type="match status" value="1"/>
</dbReference>
<proteinExistence type="evidence at transcript level"/>
<evidence type="ECO:0000256" key="7">
    <source>
        <dbReference type="RuleBase" id="RU003823"/>
    </source>
</evidence>
<dbReference type="Pfam" id="PF03719">
    <property type="entry name" value="Ribosomal_S5_C"/>
    <property type="match status" value="1"/>
</dbReference>
<dbReference type="Pfam" id="PF00333">
    <property type="entry name" value="Ribosomal_S5"/>
    <property type="match status" value="1"/>
</dbReference>
<reference evidence="10" key="1">
    <citation type="submission" date="2017-11" db="EMBL/GenBank/DDBJ databases">
        <title>The sensing device of the deep-sea amphipod.</title>
        <authorList>
            <person name="Kobayashi H."/>
            <person name="Nagahama T."/>
            <person name="Arai W."/>
            <person name="Sasagawa Y."/>
            <person name="Umeda M."/>
            <person name="Hayashi T."/>
            <person name="Nikaido I."/>
            <person name="Watanabe H."/>
            <person name="Oguri K."/>
            <person name="Kitazato H."/>
            <person name="Fujioka K."/>
            <person name="Kido Y."/>
            <person name="Takami H."/>
        </authorList>
    </citation>
    <scope>NUCLEOTIDE SEQUENCE</scope>
    <source>
        <tissue evidence="10">Whole body</tissue>
    </source>
</reference>
<dbReference type="InterPro" id="IPR013810">
    <property type="entry name" value="Ribosomal_uS5_N"/>
</dbReference>
<dbReference type="SUPFAM" id="SSF54211">
    <property type="entry name" value="Ribosomal protein S5 domain 2-like"/>
    <property type="match status" value="1"/>
</dbReference>
<dbReference type="FunFam" id="3.30.160.20:FF:000002">
    <property type="entry name" value="40S ribosomal protein S2"/>
    <property type="match status" value="1"/>
</dbReference>
<feature type="region of interest" description="Disordered" evidence="8">
    <location>
        <begin position="1"/>
        <end position="45"/>
    </location>
</feature>
<dbReference type="Gene3D" id="3.30.160.20">
    <property type="match status" value="1"/>
</dbReference>
<dbReference type="InterPro" id="IPR018192">
    <property type="entry name" value="Ribosomal_uS5_N_CS"/>
</dbReference>
<dbReference type="InterPro" id="IPR014721">
    <property type="entry name" value="Ribsml_uS5_D2-typ_fold_subgr"/>
</dbReference>
<dbReference type="GO" id="GO:0003735">
    <property type="term" value="F:structural constituent of ribosome"/>
    <property type="evidence" value="ECO:0007669"/>
    <property type="project" value="UniProtKB-UniRule"/>
</dbReference>
<dbReference type="FunFam" id="3.30.230.10:FF:000004">
    <property type="entry name" value="40S ribosomal protein S2"/>
    <property type="match status" value="1"/>
</dbReference>
<dbReference type="GO" id="GO:0022627">
    <property type="term" value="C:cytosolic small ribosomal subunit"/>
    <property type="evidence" value="ECO:0007669"/>
    <property type="project" value="TreeGrafter"/>
</dbReference>
<protein>
    <recommendedName>
        <fullName evidence="4">Small ribosomal subunit protein uS5</fullName>
    </recommendedName>
    <alternativeName>
        <fullName evidence="5">40S ribosomal protein S2</fullName>
    </alternativeName>
</protein>
<evidence type="ECO:0000256" key="1">
    <source>
        <dbReference type="ARBA" id="ARBA00008945"/>
    </source>
</evidence>
<organism evidence="10">
    <name type="scientific">Hirondellea gigas</name>
    <dbReference type="NCBI Taxonomy" id="1518452"/>
    <lineage>
        <taxon>Eukaryota</taxon>
        <taxon>Metazoa</taxon>
        <taxon>Ecdysozoa</taxon>
        <taxon>Arthropoda</taxon>
        <taxon>Crustacea</taxon>
        <taxon>Multicrustacea</taxon>
        <taxon>Malacostraca</taxon>
        <taxon>Eumalacostraca</taxon>
        <taxon>Peracarida</taxon>
        <taxon>Amphipoda</taxon>
        <taxon>Amphilochidea</taxon>
        <taxon>Lysianassida</taxon>
        <taxon>Lysianassidira</taxon>
        <taxon>Lysianassoidea</taxon>
        <taxon>Lysianassidae</taxon>
        <taxon>Hirondellea</taxon>
    </lineage>
</organism>
<feature type="domain" description="S5 DRBM" evidence="9">
    <location>
        <begin position="109"/>
        <end position="172"/>
    </location>
</feature>
<keyword evidence="3 6" id="KW-0687">Ribonucleoprotein</keyword>
<comment type="similarity">
    <text evidence="1 7">Belongs to the universal ribosomal protein uS5 family.</text>
</comment>
<name>A0A6A7GEL6_9CRUS</name>
<evidence type="ECO:0000256" key="2">
    <source>
        <dbReference type="ARBA" id="ARBA00022980"/>
    </source>
</evidence>
<dbReference type="AlphaFoldDB" id="A0A6A7GEL6"/>
<dbReference type="EMBL" id="IACT01008693">
    <property type="protein sequence ID" value="LAC27805.1"/>
    <property type="molecule type" value="mRNA"/>
</dbReference>
<evidence type="ECO:0000313" key="10">
    <source>
        <dbReference type="EMBL" id="LAC27805.1"/>
    </source>
</evidence>
<dbReference type="SUPFAM" id="SSF54768">
    <property type="entry name" value="dsRNA-binding domain-like"/>
    <property type="match status" value="1"/>
</dbReference>
<dbReference type="NCBIfam" id="TIGR01020">
    <property type="entry name" value="uS5_euk_arch"/>
    <property type="match status" value="1"/>
</dbReference>
<accession>A0A6A7GEL6</accession>
<dbReference type="PROSITE" id="PS00585">
    <property type="entry name" value="RIBOSOMAL_S5"/>
    <property type="match status" value="1"/>
</dbReference>
<dbReference type="GO" id="GO:0003723">
    <property type="term" value="F:RNA binding"/>
    <property type="evidence" value="ECO:0007669"/>
    <property type="project" value="InterPro"/>
</dbReference>
<dbReference type="InterPro" id="IPR005711">
    <property type="entry name" value="Ribosomal_uS5_euk/arc"/>
</dbReference>
<dbReference type="PROSITE" id="PS50881">
    <property type="entry name" value="S5_DSRBD"/>
    <property type="match status" value="1"/>
</dbReference>
<sequence>MTDVVEKVPKPDAPKPEAKHETGFGPRGNAQRQKNQRRQRDQEKDKWVPLTKLGRLVQDRKITTMNEIFLHSLKIREFQIVDFFYPDKQNSAPGQRLNLSSLDTSGGYLHETVMKICPVQKQTVAGQRTRFKAFALIGNCMGQVGIGVKCAKEVAGAIRGAIIAAKLNIAPIRRGYWGNRIGDAHTIPMKLSGSCGSVRVRLIPAPRGSGIIGSPITKKVLFFAGVHDCFSGASGATKTSGNFMMATFYALKKSHSFLTPDLWESEKLELSPFDMNSEFLATK</sequence>
<dbReference type="PANTHER" id="PTHR13718:SF4">
    <property type="entry name" value="40S RIBOSOMAL PROTEIN S2"/>
    <property type="match status" value="1"/>
</dbReference>
<dbReference type="GO" id="GO:0006412">
    <property type="term" value="P:translation"/>
    <property type="evidence" value="ECO:0007669"/>
    <property type="project" value="InterPro"/>
</dbReference>